<evidence type="ECO:0000256" key="3">
    <source>
        <dbReference type="ARBA" id="ARBA00022475"/>
    </source>
</evidence>
<dbReference type="InterPro" id="IPR020846">
    <property type="entry name" value="MFS_dom"/>
</dbReference>
<reference evidence="12" key="1">
    <citation type="submission" date="2025-08" db="UniProtKB">
        <authorList>
            <consortium name="Ensembl"/>
        </authorList>
    </citation>
    <scope>IDENTIFICATION</scope>
</reference>
<feature type="transmembrane region" description="Helical" evidence="8">
    <location>
        <begin position="254"/>
        <end position="276"/>
    </location>
</feature>
<dbReference type="PROSITE" id="PS51465">
    <property type="entry name" value="KAZAL_2"/>
    <property type="match status" value="1"/>
</dbReference>
<feature type="transmembrane region" description="Helical" evidence="8">
    <location>
        <begin position="59"/>
        <end position="78"/>
    </location>
</feature>
<comment type="caution">
    <text evidence="8">Lacks conserved residue(s) required for the propagation of feature annotation.</text>
</comment>
<dbReference type="Pfam" id="PF07648">
    <property type="entry name" value="Kazal_2"/>
    <property type="match status" value="1"/>
</dbReference>
<feature type="compositionally biased region" description="Basic and acidic residues" evidence="9">
    <location>
        <begin position="649"/>
        <end position="668"/>
    </location>
</feature>
<feature type="transmembrane region" description="Helical" evidence="8">
    <location>
        <begin position="612"/>
        <end position="636"/>
    </location>
</feature>
<keyword evidence="8" id="KW-0406">Ion transport</keyword>
<evidence type="ECO:0000256" key="5">
    <source>
        <dbReference type="ARBA" id="ARBA00022989"/>
    </source>
</evidence>
<feature type="domain" description="Major facilitator superfamily (MFS) profile" evidence="10">
    <location>
        <begin position="24"/>
        <end position="640"/>
    </location>
</feature>
<dbReference type="AlphaFoldDB" id="A0A8C3RAJ3"/>
<keyword evidence="6 8" id="KW-0472">Membrane</keyword>
<comment type="subcellular location">
    <subcellularLocation>
        <location evidence="1 8">Cell membrane</location>
        <topology evidence="1 8">Multi-pass membrane protein</topology>
    </subcellularLocation>
</comment>
<feature type="transmembrane region" description="Helical" evidence="8">
    <location>
        <begin position="389"/>
        <end position="414"/>
    </location>
</feature>
<dbReference type="PANTHER" id="PTHR11388:SF83">
    <property type="entry name" value="SOLUTE CARRIER ORGANIC ANION TRANSPORTER FAMILY MEMBER"/>
    <property type="match status" value="1"/>
</dbReference>
<feature type="transmembrane region" description="Helical" evidence="8">
    <location>
        <begin position="327"/>
        <end position="348"/>
    </location>
</feature>
<feature type="transmembrane region" description="Helical" evidence="8">
    <location>
        <begin position="20"/>
        <end position="38"/>
    </location>
</feature>
<dbReference type="Gene3D" id="1.20.1250.20">
    <property type="entry name" value="MFS general substrate transporter like domains"/>
    <property type="match status" value="1"/>
</dbReference>
<evidence type="ECO:0000256" key="2">
    <source>
        <dbReference type="ARBA" id="ARBA00009657"/>
    </source>
</evidence>
<evidence type="ECO:0000256" key="9">
    <source>
        <dbReference type="SAM" id="MobiDB-lite"/>
    </source>
</evidence>
<organism evidence="12 13">
    <name type="scientific">Cyanoderma ruficeps</name>
    <name type="common">rufous-capped babbler</name>
    <dbReference type="NCBI Taxonomy" id="181631"/>
    <lineage>
        <taxon>Eukaryota</taxon>
        <taxon>Metazoa</taxon>
        <taxon>Chordata</taxon>
        <taxon>Craniata</taxon>
        <taxon>Vertebrata</taxon>
        <taxon>Euteleostomi</taxon>
        <taxon>Archelosauria</taxon>
        <taxon>Archosauria</taxon>
        <taxon>Dinosauria</taxon>
        <taxon>Saurischia</taxon>
        <taxon>Theropoda</taxon>
        <taxon>Coelurosauria</taxon>
        <taxon>Aves</taxon>
        <taxon>Neognathae</taxon>
        <taxon>Neoaves</taxon>
        <taxon>Telluraves</taxon>
        <taxon>Australaves</taxon>
        <taxon>Passeriformes</taxon>
        <taxon>Sylvioidea</taxon>
        <taxon>Timaliidae</taxon>
        <taxon>Cyanoderma</taxon>
    </lineage>
</organism>
<keyword evidence="4 8" id="KW-0812">Transmembrane</keyword>
<feature type="domain" description="Kazal-like" evidence="11">
    <location>
        <begin position="442"/>
        <end position="497"/>
    </location>
</feature>
<comment type="similarity">
    <text evidence="2 8">Belongs to the organo anion transporter (TC 2.A.60) family.</text>
</comment>
<keyword evidence="5 8" id="KW-1133">Transmembrane helix</keyword>
<accession>A0A8C3RAJ3</accession>
<evidence type="ECO:0000259" key="10">
    <source>
        <dbReference type="PROSITE" id="PS50850"/>
    </source>
</evidence>
<dbReference type="Pfam" id="PF03137">
    <property type="entry name" value="OATP"/>
    <property type="match status" value="1"/>
</dbReference>
<evidence type="ECO:0000256" key="4">
    <source>
        <dbReference type="ARBA" id="ARBA00022692"/>
    </source>
</evidence>
<evidence type="ECO:0000259" key="11">
    <source>
        <dbReference type="PROSITE" id="PS51465"/>
    </source>
</evidence>
<feature type="region of interest" description="Disordered" evidence="9">
    <location>
        <begin position="649"/>
        <end position="683"/>
    </location>
</feature>
<keyword evidence="3" id="KW-1003">Cell membrane</keyword>
<dbReference type="GO" id="GO:0015125">
    <property type="term" value="F:bile acid transmembrane transporter activity"/>
    <property type="evidence" value="ECO:0007669"/>
    <property type="project" value="TreeGrafter"/>
</dbReference>
<keyword evidence="8" id="KW-0813">Transport</keyword>
<dbReference type="InterPro" id="IPR036259">
    <property type="entry name" value="MFS_trans_sf"/>
</dbReference>
<proteinExistence type="inferred from homology"/>
<keyword evidence="13" id="KW-1185">Reference proteome</keyword>
<dbReference type="PANTHER" id="PTHR11388">
    <property type="entry name" value="ORGANIC ANION TRANSPORTER"/>
    <property type="match status" value="1"/>
</dbReference>
<feature type="transmembrane region" description="Helical" evidence="8">
    <location>
        <begin position="522"/>
        <end position="546"/>
    </location>
</feature>
<dbReference type="NCBIfam" id="TIGR00805">
    <property type="entry name" value="oat"/>
    <property type="match status" value="1"/>
</dbReference>
<feature type="transmembrane region" description="Helical" evidence="8">
    <location>
        <begin position="214"/>
        <end position="234"/>
    </location>
</feature>
<dbReference type="InterPro" id="IPR002350">
    <property type="entry name" value="Kazal_dom"/>
</dbReference>
<reference evidence="12" key="2">
    <citation type="submission" date="2025-09" db="UniProtKB">
        <authorList>
            <consortium name="Ensembl"/>
        </authorList>
    </citation>
    <scope>IDENTIFICATION</scope>
</reference>
<dbReference type="PROSITE" id="PS50850">
    <property type="entry name" value="MFS"/>
    <property type="match status" value="1"/>
</dbReference>
<protein>
    <recommendedName>
        <fullName evidence="8">Solute carrier organic anion transporter family member</fullName>
    </recommendedName>
</protein>
<evidence type="ECO:0000313" key="13">
    <source>
        <dbReference type="Proteomes" id="UP000694396"/>
    </source>
</evidence>
<evidence type="ECO:0000256" key="8">
    <source>
        <dbReference type="RuleBase" id="RU362056"/>
    </source>
</evidence>
<evidence type="ECO:0000256" key="1">
    <source>
        <dbReference type="ARBA" id="ARBA00004651"/>
    </source>
</evidence>
<name>A0A8C3RAJ3_9PASS</name>
<feature type="transmembrane region" description="Helical" evidence="8">
    <location>
        <begin position="90"/>
        <end position="111"/>
    </location>
</feature>
<dbReference type="SUPFAM" id="SSF103473">
    <property type="entry name" value="MFS general substrate transporter"/>
    <property type="match status" value="2"/>
</dbReference>
<dbReference type="GO" id="GO:0015347">
    <property type="term" value="F:sodium-independent organic anion transmembrane transporter activity"/>
    <property type="evidence" value="ECO:0007669"/>
    <property type="project" value="TreeGrafter"/>
</dbReference>
<keyword evidence="7" id="KW-1015">Disulfide bond</keyword>
<dbReference type="Ensembl" id="ENSCRFT00000019232.1">
    <property type="protein sequence ID" value="ENSCRFP00000018609.1"/>
    <property type="gene ID" value="ENSCRFG00000014033.1"/>
</dbReference>
<dbReference type="InterPro" id="IPR004156">
    <property type="entry name" value="OATP"/>
</dbReference>
<dbReference type="GO" id="GO:0006811">
    <property type="term" value="P:monoatomic ion transport"/>
    <property type="evidence" value="ECO:0007669"/>
    <property type="project" value="UniProtKB-KW"/>
</dbReference>
<dbReference type="GO" id="GO:0043252">
    <property type="term" value="P:sodium-independent organic anion transport"/>
    <property type="evidence" value="ECO:0007669"/>
    <property type="project" value="TreeGrafter"/>
</dbReference>
<sequence>MEQLCCEERLGELGLEKRRLRGIFLGALAFSFFAKGFSGSYMKSMSSQIERRFEISSSIVGIIDGSFEIGNLMVMVLVSYLGPRVHRPKIIAVGCLIMSVGAFLSVMPQFLMGRYNYERITVSVDNSSTSVSACSPTKSEGPPATDATETLSTVINAGCEKTTNSYLWLFVLVGNLLRGIGEAPIMPLGVSYIDDFSKEENSAFYIGLVRSSGMFGPTLGFLLGSFCASLWVDLGVVDIDAISINPKDTRWVGAWWLGLLICGAVNFIASLPFWFLPYSLPKEGENGNLKISHLSVQADPCKIEPPAQPQLKFSEAVKDFFPAVRKLFGNPIFVVFIFLTILQYNSLVGIITYETKFMEQQFNVSVAKAIFLIGRYLTSFQIPVSKRKLLFVILPSVLAGAYFACITFIVAYLLNLLYFTCSCEVLQVAGLTAPYSGFKIIGYETEFCNAECSCKVDQWDPVCGENGITYMTACFAGCKSSSGAGRNMVFHNCSCVEGQGLGLGNSSAVLGQCQRESCTKAFPYFLALQTACAFILALGGTPTYMIMFRSVSPDLKSFAVGIETLGGRILGGLPAPIYFGALIDETCLKWGTKSCGGSGSCRVYDTKEFRNVYLGLIAGLRAGCCLLYIVLSVLIMKRFKADGKEMTDIKNAERSTSKEIDTANKRDILPGSRTSEESEETYM</sequence>
<dbReference type="Proteomes" id="UP000694396">
    <property type="component" value="Unplaced"/>
</dbReference>
<dbReference type="InterPro" id="IPR036058">
    <property type="entry name" value="Kazal_dom_sf"/>
</dbReference>
<dbReference type="SUPFAM" id="SSF100895">
    <property type="entry name" value="Kazal-type serine protease inhibitors"/>
    <property type="match status" value="1"/>
</dbReference>
<feature type="transmembrane region" description="Helical" evidence="8">
    <location>
        <begin position="360"/>
        <end position="377"/>
    </location>
</feature>
<evidence type="ECO:0000256" key="6">
    <source>
        <dbReference type="ARBA" id="ARBA00023136"/>
    </source>
</evidence>
<evidence type="ECO:0000256" key="7">
    <source>
        <dbReference type="ARBA" id="ARBA00023157"/>
    </source>
</evidence>
<evidence type="ECO:0000313" key="12">
    <source>
        <dbReference type="Ensembl" id="ENSCRFP00000018609.1"/>
    </source>
</evidence>
<dbReference type="GO" id="GO:0016323">
    <property type="term" value="C:basolateral plasma membrane"/>
    <property type="evidence" value="ECO:0007669"/>
    <property type="project" value="TreeGrafter"/>
</dbReference>